<gene>
    <name evidence="4" type="ORF">HKI87_12g69340</name>
</gene>
<accession>A0AAX4PHM3</accession>
<dbReference type="AlphaFoldDB" id="A0AAX4PHM3"/>
<evidence type="ECO:0000259" key="3">
    <source>
        <dbReference type="Pfam" id="PF04755"/>
    </source>
</evidence>
<sequence>MRGVTSRRAPRPSAPCPARRCARPLRRYERRPAGLRALSGEAGAPGEVVVEVPEAQERLLRALEEGSTRNENSLSPEIKSVIDECIGSLEGGDKGVSSPTASGLINGRWKLLFTTRPGSSSPIQRAFTGVEAFSIYQDVDLASERPKVDNVVVFGDEAGVLRVEAEAVTDSRPRAGFVPRRGAGIPIFGKSDSSPPSCADKRIDFQFSKAAFDLKALPFKIPYPVPFRLLQDESKGWLDTTYLSPCGTFRISRGNKGTVFVLQKQQAEVEEEEEDYEGMGLLEVIRRGARASAVRAAIDKTVGEAAGSDSLDDLPGQWRLVWTSQGETASGIQKFATGFDNYQVIGGACETLQNVALFSKSPPIVLRAEASCALDPDEDRKLNVVISGAKLELGFAEIPLSFIKGTGFVKVQYVDDSIRISTGSKGSVFVHARDDVPDY</sequence>
<dbReference type="EMBL" id="CP151512">
    <property type="protein sequence ID" value="WZN65376.1"/>
    <property type="molecule type" value="Genomic_DNA"/>
</dbReference>
<evidence type="ECO:0000256" key="1">
    <source>
        <dbReference type="ARBA" id="ARBA00004474"/>
    </source>
</evidence>
<evidence type="ECO:0000313" key="4">
    <source>
        <dbReference type="EMBL" id="WZN65376.1"/>
    </source>
</evidence>
<dbReference type="PANTHER" id="PTHR31906">
    <property type="entry name" value="PLASTID-LIPID-ASSOCIATED PROTEIN 4, CHLOROPLASTIC-RELATED"/>
    <property type="match status" value="1"/>
</dbReference>
<comment type="subcellular location">
    <subcellularLocation>
        <location evidence="1">Plastid</location>
    </subcellularLocation>
</comment>
<dbReference type="InterPro" id="IPR006843">
    <property type="entry name" value="PAP/fibrillin_dom"/>
</dbReference>
<dbReference type="GO" id="GO:0009536">
    <property type="term" value="C:plastid"/>
    <property type="evidence" value="ECO:0007669"/>
    <property type="project" value="UniProtKB-SubCell"/>
</dbReference>
<evidence type="ECO:0000313" key="5">
    <source>
        <dbReference type="Proteomes" id="UP001472866"/>
    </source>
</evidence>
<proteinExistence type="predicted"/>
<evidence type="ECO:0000256" key="2">
    <source>
        <dbReference type="ARBA" id="ARBA00022640"/>
    </source>
</evidence>
<reference evidence="4 5" key="1">
    <citation type="submission" date="2024-03" db="EMBL/GenBank/DDBJ databases">
        <title>Complete genome sequence of the green alga Chloropicon roscoffensis RCC1871.</title>
        <authorList>
            <person name="Lemieux C."/>
            <person name="Pombert J.-F."/>
            <person name="Otis C."/>
            <person name="Turmel M."/>
        </authorList>
    </citation>
    <scope>NUCLEOTIDE SEQUENCE [LARGE SCALE GENOMIC DNA]</scope>
    <source>
        <strain evidence="4 5">RCC1871</strain>
    </source>
</reference>
<keyword evidence="2" id="KW-0934">Plastid</keyword>
<dbReference type="Pfam" id="PF04755">
    <property type="entry name" value="PAP_fibrillin"/>
    <property type="match status" value="2"/>
</dbReference>
<keyword evidence="5" id="KW-1185">Reference proteome</keyword>
<dbReference type="InterPro" id="IPR039633">
    <property type="entry name" value="PAP"/>
</dbReference>
<feature type="domain" description="Plastid lipid-associated protein/fibrillin conserved" evidence="3">
    <location>
        <begin position="74"/>
        <end position="262"/>
    </location>
</feature>
<name>A0AAX4PHM3_9CHLO</name>
<protein>
    <submittedName>
        <fullName evidence="4">Plastid lipid-associated fibrillin</fullName>
    </submittedName>
</protein>
<feature type="domain" description="Plastid lipid-associated protein/fibrillin conserved" evidence="3">
    <location>
        <begin position="303"/>
        <end position="430"/>
    </location>
</feature>
<dbReference type="Proteomes" id="UP001472866">
    <property type="component" value="Chromosome 12"/>
</dbReference>
<organism evidence="4 5">
    <name type="scientific">Chloropicon roscoffensis</name>
    <dbReference type="NCBI Taxonomy" id="1461544"/>
    <lineage>
        <taxon>Eukaryota</taxon>
        <taxon>Viridiplantae</taxon>
        <taxon>Chlorophyta</taxon>
        <taxon>Chloropicophyceae</taxon>
        <taxon>Chloropicales</taxon>
        <taxon>Chloropicaceae</taxon>
        <taxon>Chloropicon</taxon>
    </lineage>
</organism>